<gene>
    <name evidence="2" type="ORF">K466DRAFT_400075</name>
</gene>
<feature type="region of interest" description="Disordered" evidence="1">
    <location>
        <begin position="151"/>
        <end position="211"/>
    </location>
</feature>
<dbReference type="InParanoid" id="A0A5C3NVJ1"/>
<dbReference type="EMBL" id="ML211864">
    <property type="protein sequence ID" value="TFK80030.1"/>
    <property type="molecule type" value="Genomic_DNA"/>
</dbReference>
<dbReference type="AlphaFoldDB" id="A0A5C3NVJ1"/>
<evidence type="ECO:0000256" key="1">
    <source>
        <dbReference type="SAM" id="MobiDB-lite"/>
    </source>
</evidence>
<keyword evidence="3" id="KW-1185">Reference proteome</keyword>
<name>A0A5C3NVJ1_9APHY</name>
<accession>A0A5C3NVJ1</accession>
<dbReference type="Proteomes" id="UP000308197">
    <property type="component" value="Unassembled WGS sequence"/>
</dbReference>
<reference evidence="2 3" key="1">
    <citation type="journal article" date="2019" name="Nat. Ecol. Evol.">
        <title>Megaphylogeny resolves global patterns of mushroom evolution.</title>
        <authorList>
            <person name="Varga T."/>
            <person name="Krizsan K."/>
            <person name="Foldi C."/>
            <person name="Dima B."/>
            <person name="Sanchez-Garcia M."/>
            <person name="Sanchez-Ramirez S."/>
            <person name="Szollosi G.J."/>
            <person name="Szarkandi J.G."/>
            <person name="Papp V."/>
            <person name="Albert L."/>
            <person name="Andreopoulos W."/>
            <person name="Angelini C."/>
            <person name="Antonin V."/>
            <person name="Barry K.W."/>
            <person name="Bougher N.L."/>
            <person name="Buchanan P."/>
            <person name="Buyck B."/>
            <person name="Bense V."/>
            <person name="Catcheside P."/>
            <person name="Chovatia M."/>
            <person name="Cooper J."/>
            <person name="Damon W."/>
            <person name="Desjardin D."/>
            <person name="Finy P."/>
            <person name="Geml J."/>
            <person name="Haridas S."/>
            <person name="Hughes K."/>
            <person name="Justo A."/>
            <person name="Karasinski D."/>
            <person name="Kautmanova I."/>
            <person name="Kiss B."/>
            <person name="Kocsube S."/>
            <person name="Kotiranta H."/>
            <person name="LaButti K.M."/>
            <person name="Lechner B.E."/>
            <person name="Liimatainen K."/>
            <person name="Lipzen A."/>
            <person name="Lukacs Z."/>
            <person name="Mihaltcheva S."/>
            <person name="Morgado L.N."/>
            <person name="Niskanen T."/>
            <person name="Noordeloos M.E."/>
            <person name="Ohm R.A."/>
            <person name="Ortiz-Santana B."/>
            <person name="Ovrebo C."/>
            <person name="Racz N."/>
            <person name="Riley R."/>
            <person name="Savchenko A."/>
            <person name="Shiryaev A."/>
            <person name="Soop K."/>
            <person name="Spirin V."/>
            <person name="Szebenyi C."/>
            <person name="Tomsovsky M."/>
            <person name="Tulloss R.E."/>
            <person name="Uehling J."/>
            <person name="Grigoriev I.V."/>
            <person name="Vagvolgyi C."/>
            <person name="Papp T."/>
            <person name="Martin F.M."/>
            <person name="Miettinen O."/>
            <person name="Hibbett D.S."/>
            <person name="Nagy L.G."/>
        </authorList>
    </citation>
    <scope>NUCLEOTIDE SEQUENCE [LARGE SCALE GENOMIC DNA]</scope>
    <source>
        <strain evidence="2 3">HHB13444</strain>
    </source>
</reference>
<evidence type="ECO:0000313" key="2">
    <source>
        <dbReference type="EMBL" id="TFK80030.1"/>
    </source>
</evidence>
<protein>
    <submittedName>
        <fullName evidence="2">Uncharacterized protein</fullName>
    </submittedName>
</protein>
<evidence type="ECO:0000313" key="3">
    <source>
        <dbReference type="Proteomes" id="UP000308197"/>
    </source>
</evidence>
<proteinExistence type="predicted"/>
<organism evidence="2 3">
    <name type="scientific">Polyporus arcularius HHB13444</name>
    <dbReference type="NCBI Taxonomy" id="1314778"/>
    <lineage>
        <taxon>Eukaryota</taxon>
        <taxon>Fungi</taxon>
        <taxon>Dikarya</taxon>
        <taxon>Basidiomycota</taxon>
        <taxon>Agaricomycotina</taxon>
        <taxon>Agaricomycetes</taxon>
        <taxon>Polyporales</taxon>
        <taxon>Polyporaceae</taxon>
        <taxon>Polyporus</taxon>
    </lineage>
</organism>
<sequence length="241" mass="27506">MPRAIQTLSDRSMLPPRHLTQSPTRFHRAFSAVQRRNTRTPTTYNHAYMRSSARSIATRRTDSRIYDSCRSDHNISPRRAADAFQHSVRTRLHLPGTVRARFAPVRGGRESRPHRDFIARNSTSAVPRTHPLDTSRRTCRTLPLHALRRSYNSTSVQEPPDDALAHSRALPHRTSSISRAQAPITLKPARPGRTERSPPRTHARPPLRAGLKIARKRVFHCMRGRLRLPTALLPRPRPRAP</sequence>